<evidence type="ECO:0000259" key="2">
    <source>
        <dbReference type="Pfam" id="PF07304"/>
    </source>
</evidence>
<feature type="region of interest" description="Disordered" evidence="1">
    <location>
        <begin position="1"/>
        <end position="24"/>
    </location>
</feature>
<dbReference type="EMBL" id="CAWYQH010000163">
    <property type="protein sequence ID" value="CAK8696978.1"/>
    <property type="molecule type" value="Genomic_DNA"/>
</dbReference>
<comment type="caution">
    <text evidence="3">The sequence shown here is derived from an EMBL/GenBank/DDBJ whole genome shotgun (WGS) entry which is preliminary data.</text>
</comment>
<dbReference type="PANTHER" id="PTHR18834">
    <property type="entry name" value="STEROID RECEPTOR RNA ACTIVATOR 1"/>
    <property type="match status" value="1"/>
</dbReference>
<dbReference type="Pfam" id="PF07304">
    <property type="entry name" value="SRA1"/>
    <property type="match status" value="1"/>
</dbReference>
<dbReference type="PANTHER" id="PTHR18834:SF2">
    <property type="entry name" value="STEROID RECEPTOR RNA ACTIVATOR 1"/>
    <property type="match status" value="1"/>
</dbReference>
<evidence type="ECO:0000313" key="4">
    <source>
        <dbReference type="Proteomes" id="UP001642483"/>
    </source>
</evidence>
<evidence type="ECO:0000313" key="3">
    <source>
        <dbReference type="EMBL" id="CAK8696978.1"/>
    </source>
</evidence>
<proteinExistence type="predicted"/>
<organism evidence="3 4">
    <name type="scientific">Clavelina lepadiformis</name>
    <name type="common">Light-bulb sea squirt</name>
    <name type="synonym">Ascidia lepadiformis</name>
    <dbReference type="NCBI Taxonomy" id="159417"/>
    <lineage>
        <taxon>Eukaryota</taxon>
        <taxon>Metazoa</taxon>
        <taxon>Chordata</taxon>
        <taxon>Tunicata</taxon>
        <taxon>Ascidiacea</taxon>
        <taxon>Aplousobranchia</taxon>
        <taxon>Clavelinidae</taxon>
        <taxon>Clavelina</taxon>
    </lineage>
</organism>
<reference evidence="3 4" key="1">
    <citation type="submission" date="2024-02" db="EMBL/GenBank/DDBJ databases">
        <authorList>
            <person name="Daric V."/>
            <person name="Darras S."/>
        </authorList>
    </citation>
    <scope>NUCLEOTIDE SEQUENCE [LARGE SCALE GENOMIC DNA]</scope>
</reference>
<feature type="domain" description="SRA1/Sec31" evidence="2">
    <location>
        <begin position="99"/>
        <end position="226"/>
    </location>
</feature>
<dbReference type="Proteomes" id="UP001642483">
    <property type="component" value="Unassembled WGS sequence"/>
</dbReference>
<dbReference type="Gene3D" id="1.20.940.10">
    <property type="entry name" value="Functional domain of the splicing factor Prp18"/>
    <property type="match status" value="1"/>
</dbReference>
<keyword evidence="4" id="KW-1185">Reference proteome</keyword>
<gene>
    <name evidence="3" type="ORF">CVLEPA_LOCUS30272</name>
</gene>
<evidence type="ECO:0000256" key="1">
    <source>
        <dbReference type="SAM" id="MobiDB-lite"/>
    </source>
</evidence>
<dbReference type="InterPro" id="IPR040243">
    <property type="entry name" value="Steroid_recept_RNA_1"/>
</dbReference>
<sequence length="228" mass="25353">MTDSPSNSKMMQPGGPGWNDPPKLSHKVHTETKVRRNALNKRVAYLDAQKCTNEVGKVALTADMPPPINGSFGSDPVVNVLKQITSPTPKLHLFIPNTSHESQSSASNNATVNEVNDSNLTVAEIDIDLENLDVVSELLNLTKERLNEKNKNAAADIYKRLDILKSALDAGELSQETEIKMKDLTKQLMLKRYQQAWDIHVSLMCDHISEVRSWMVGIKRLIGELKKG</sequence>
<name>A0ABP0H0Q5_CLALP</name>
<protein>
    <recommendedName>
        <fullName evidence="2">SRA1/Sec31 domain-containing protein</fullName>
    </recommendedName>
</protein>
<feature type="compositionally biased region" description="Polar residues" evidence="1">
    <location>
        <begin position="1"/>
        <end position="10"/>
    </location>
</feature>
<dbReference type="InterPro" id="IPR009917">
    <property type="entry name" value="SRA1/Sec31"/>
</dbReference>
<accession>A0ABP0H0Q5</accession>